<dbReference type="Pfam" id="PF23887">
    <property type="entry name" value="Phage_Gene47"/>
    <property type="match status" value="1"/>
</dbReference>
<dbReference type="RefSeq" id="WP_005628823.1">
    <property type="nucleotide sequence ID" value="NZ_AMRA01000084.1"/>
</dbReference>
<protein>
    <submittedName>
        <fullName evidence="1">Putative gp50</fullName>
    </submittedName>
</protein>
<organism evidence="1 2">
    <name type="scientific">Mycolicibacterium hassiacum (strain DSM 44199 / CIP 105218 / JCM 12690 / 3849)</name>
    <name type="common">Mycobacterium hassiacum</name>
    <dbReference type="NCBI Taxonomy" id="1122247"/>
    <lineage>
        <taxon>Bacteria</taxon>
        <taxon>Bacillati</taxon>
        <taxon>Actinomycetota</taxon>
        <taxon>Actinomycetes</taxon>
        <taxon>Mycobacteriales</taxon>
        <taxon>Mycobacteriaceae</taxon>
        <taxon>Mycolicibacterium</taxon>
    </lineage>
</organism>
<dbReference type="EMBL" id="AMRA01000084">
    <property type="protein sequence ID" value="EKF23053.1"/>
    <property type="molecule type" value="Genomic_DNA"/>
</dbReference>
<dbReference type="eggNOG" id="ENOG50328FV">
    <property type="taxonomic scope" value="Bacteria"/>
</dbReference>
<name>K5B844_MYCHD</name>
<proteinExistence type="predicted"/>
<dbReference type="PATRIC" id="fig|1122247.3.peg.2831"/>
<sequence>MAQRATAINMTEDRFIICAGEPMLDTDEGVLIIQFEDGTNRIFNWDYVIDYYYMTEDEYAQQRAGRGLFD</sequence>
<dbReference type="OrthoDB" id="4641367at2"/>
<dbReference type="STRING" id="1122247.GCA_000379865_01657"/>
<dbReference type="AlphaFoldDB" id="K5B844"/>
<evidence type="ECO:0000313" key="1">
    <source>
        <dbReference type="EMBL" id="EKF23053.1"/>
    </source>
</evidence>
<dbReference type="Proteomes" id="UP000006265">
    <property type="component" value="Unassembled WGS sequence"/>
</dbReference>
<keyword evidence="2" id="KW-1185">Reference proteome</keyword>
<evidence type="ECO:0000313" key="2">
    <source>
        <dbReference type="Proteomes" id="UP000006265"/>
    </source>
</evidence>
<dbReference type="InterPro" id="IPR056973">
    <property type="entry name" value="Phage_L5_Gp47"/>
</dbReference>
<accession>K5B844</accession>
<reference evidence="1 2" key="1">
    <citation type="journal article" date="2012" name="J. Bacteriol.">
        <title>Genome sequence of Mycobacterium hassiacum DSM 44199, a rare source of heat-stable mycobacterial proteins.</title>
        <authorList>
            <person name="Tiago I."/>
            <person name="Maranha A."/>
            <person name="Mendes V."/>
            <person name="Alarico S."/>
            <person name="Moynihan P.J."/>
            <person name="Clarke A.J."/>
            <person name="Macedo-Ribeiro S."/>
            <person name="Pereira P.J."/>
            <person name="Empadinhas N."/>
        </authorList>
    </citation>
    <scope>NUCLEOTIDE SEQUENCE [LARGE SCALE GENOMIC DNA]</scope>
    <source>
        <strain evidence="2">DSM 44199 / CIP 105218 / JCM 12690 / 3849</strain>
    </source>
</reference>
<gene>
    <name evidence="1" type="ORF">C731_2951</name>
</gene>
<comment type="caution">
    <text evidence="1">The sequence shown here is derived from an EMBL/GenBank/DDBJ whole genome shotgun (WGS) entry which is preliminary data.</text>
</comment>